<dbReference type="AlphaFoldDB" id="A0A125BC31"/>
<evidence type="ECO:0000313" key="2">
    <source>
        <dbReference type="EMBL" id="KVW94218.1"/>
    </source>
</evidence>
<accession>A0A125BC31</accession>
<feature type="transmembrane region" description="Helical" evidence="1">
    <location>
        <begin position="12"/>
        <end position="33"/>
    </location>
</feature>
<dbReference type="EMBL" id="LDUG01000036">
    <property type="protein sequence ID" value="KVW94218.1"/>
    <property type="molecule type" value="Genomic_DNA"/>
</dbReference>
<sequence length="80" mass="8905">MKRHDSVPHRQAGTVQVNLAVLAFFAIAAFFLLTEHRAHLFGALPFLLLLACLPLHFFMHRGHGGKGEHRHSHDSAGDKT</sequence>
<evidence type="ECO:0000313" key="3">
    <source>
        <dbReference type="Proteomes" id="UP000064243"/>
    </source>
</evidence>
<dbReference type="PATRIC" id="fig|36861.3.peg.2286"/>
<dbReference type="InterPro" id="IPR021682">
    <property type="entry name" value="DUF2933"/>
</dbReference>
<evidence type="ECO:0000256" key="1">
    <source>
        <dbReference type="SAM" id="Phobius"/>
    </source>
</evidence>
<name>A0A125BC31_THIDE</name>
<comment type="caution">
    <text evidence="2">The sequence shown here is derived from an EMBL/GenBank/DDBJ whole genome shotgun (WGS) entry which is preliminary data.</text>
</comment>
<keyword evidence="1" id="KW-0472">Membrane</keyword>
<keyword evidence="1" id="KW-1133">Transmembrane helix</keyword>
<evidence type="ECO:0008006" key="4">
    <source>
        <dbReference type="Google" id="ProtNLM"/>
    </source>
</evidence>
<keyword evidence="3" id="KW-1185">Reference proteome</keyword>
<reference evidence="2 3" key="1">
    <citation type="journal article" date="2015" name="Appl. Environ. Microbiol.">
        <title>Aerobic and Anaerobic Thiosulfate Oxidation by a Cold-Adapted, Subglacial Chemoautotroph.</title>
        <authorList>
            <person name="Harrold Z.R."/>
            <person name="Skidmore M.L."/>
            <person name="Hamilton T.L."/>
            <person name="Desch L."/>
            <person name="Amada K."/>
            <person name="van Gelder W."/>
            <person name="Glover K."/>
            <person name="Roden E.E."/>
            <person name="Boyd E.S."/>
        </authorList>
    </citation>
    <scope>NUCLEOTIDE SEQUENCE [LARGE SCALE GENOMIC DNA]</scope>
    <source>
        <strain evidence="2 3">RG</strain>
    </source>
</reference>
<organism evidence="2 3">
    <name type="scientific">Thiobacillus denitrificans</name>
    <dbReference type="NCBI Taxonomy" id="36861"/>
    <lineage>
        <taxon>Bacteria</taxon>
        <taxon>Pseudomonadati</taxon>
        <taxon>Pseudomonadota</taxon>
        <taxon>Betaproteobacteria</taxon>
        <taxon>Nitrosomonadales</taxon>
        <taxon>Thiobacillaceae</taxon>
        <taxon>Thiobacillus</taxon>
    </lineage>
</organism>
<protein>
    <recommendedName>
        <fullName evidence="4">DUF2933 domain-containing protein</fullName>
    </recommendedName>
</protein>
<feature type="transmembrane region" description="Helical" evidence="1">
    <location>
        <begin position="39"/>
        <end position="59"/>
    </location>
</feature>
<gene>
    <name evidence="2" type="ORF">ABW22_12525</name>
</gene>
<dbReference type="Proteomes" id="UP000064243">
    <property type="component" value="Unassembled WGS sequence"/>
</dbReference>
<dbReference type="RefSeq" id="WP_059757174.1">
    <property type="nucleotide sequence ID" value="NZ_LDUG01000036.1"/>
</dbReference>
<proteinExistence type="predicted"/>
<keyword evidence="1" id="KW-0812">Transmembrane</keyword>
<dbReference type="Pfam" id="PF11666">
    <property type="entry name" value="DUF2933"/>
    <property type="match status" value="1"/>
</dbReference>